<evidence type="ECO:0000313" key="1">
    <source>
        <dbReference type="EMBL" id="KAK3499846.1"/>
    </source>
</evidence>
<dbReference type="RefSeq" id="XP_062697479.1">
    <property type="nucleotide sequence ID" value="XM_062834226.1"/>
</dbReference>
<keyword evidence="2" id="KW-1185">Reference proteome</keyword>
<evidence type="ECO:0000313" key="2">
    <source>
        <dbReference type="Proteomes" id="UP001285908"/>
    </source>
</evidence>
<comment type="caution">
    <text evidence="1">The sequence shown here is derived from an EMBL/GenBank/DDBJ whole genome shotgun (WGS) entry which is preliminary data.</text>
</comment>
<gene>
    <name evidence="1" type="ORF">B0T23DRAFT_27365</name>
</gene>
<name>A0AAJ0IHA0_9PEZI</name>
<reference evidence="1 2" key="1">
    <citation type="journal article" date="2023" name="Mol. Phylogenet. Evol.">
        <title>Genome-scale phylogeny and comparative genomics of the fungal order Sordariales.</title>
        <authorList>
            <person name="Hensen N."/>
            <person name="Bonometti L."/>
            <person name="Westerberg I."/>
            <person name="Brannstrom I.O."/>
            <person name="Guillou S."/>
            <person name="Cros-Aarteil S."/>
            <person name="Calhoun S."/>
            <person name="Haridas S."/>
            <person name="Kuo A."/>
            <person name="Mondo S."/>
            <person name="Pangilinan J."/>
            <person name="Riley R."/>
            <person name="LaButti K."/>
            <person name="Andreopoulos B."/>
            <person name="Lipzen A."/>
            <person name="Chen C."/>
            <person name="Yan M."/>
            <person name="Daum C."/>
            <person name="Ng V."/>
            <person name="Clum A."/>
            <person name="Steindorff A."/>
            <person name="Ohm R.A."/>
            <person name="Martin F."/>
            <person name="Silar P."/>
            <person name="Natvig D.O."/>
            <person name="Lalanne C."/>
            <person name="Gautier V."/>
            <person name="Ament-Velasquez S.L."/>
            <person name="Kruys A."/>
            <person name="Hutchinson M.I."/>
            <person name="Powell A.J."/>
            <person name="Barry K."/>
            <person name="Miller A.N."/>
            <person name="Grigoriev I.V."/>
            <person name="Debuchy R."/>
            <person name="Gladieux P."/>
            <person name="Hiltunen Thoren M."/>
            <person name="Johannesson H."/>
        </authorList>
    </citation>
    <scope>NUCLEOTIDE SEQUENCE [LARGE SCALE GENOMIC DNA]</scope>
    <source>
        <strain evidence="1 2">FGSC 10403</strain>
    </source>
</reference>
<dbReference type="AlphaFoldDB" id="A0AAJ0IHA0"/>
<organism evidence="1 2">
    <name type="scientific">Neurospora hispaniola</name>
    <dbReference type="NCBI Taxonomy" id="588809"/>
    <lineage>
        <taxon>Eukaryota</taxon>
        <taxon>Fungi</taxon>
        <taxon>Dikarya</taxon>
        <taxon>Ascomycota</taxon>
        <taxon>Pezizomycotina</taxon>
        <taxon>Sordariomycetes</taxon>
        <taxon>Sordariomycetidae</taxon>
        <taxon>Sordariales</taxon>
        <taxon>Sordariaceae</taxon>
        <taxon>Neurospora</taxon>
    </lineage>
</organism>
<dbReference type="GeneID" id="87871848"/>
<accession>A0AAJ0IHA0</accession>
<sequence length="116" mass="13352">MGVLDGEESPPTYYELPHELTWLQKWKTRSAISRRGCLENGKKGLPDSSFHFYRHTHHHPIPILVVFQPLFAGSQPLLPFPPRYSILLLRFKGGHGITRPTRKWLISARGPFLVEP</sequence>
<protein>
    <submittedName>
        <fullName evidence="1">Uncharacterized protein</fullName>
    </submittedName>
</protein>
<dbReference type="Proteomes" id="UP001285908">
    <property type="component" value="Unassembled WGS sequence"/>
</dbReference>
<dbReference type="EMBL" id="JAULSX010000001">
    <property type="protein sequence ID" value="KAK3499846.1"/>
    <property type="molecule type" value="Genomic_DNA"/>
</dbReference>
<proteinExistence type="predicted"/>